<dbReference type="InterPro" id="IPR032710">
    <property type="entry name" value="NTF2-like_dom_sf"/>
</dbReference>
<dbReference type="InterPro" id="IPR013100">
    <property type="entry name" value="LEH"/>
</dbReference>
<sequence length="127" mass="13861">MSVLADLVTRFVTSWEQPDSFPAMVDAYFTDDTVWDNHGVITTKGKAEAVAFFEQFTAATGMAAMKIDLLAIAETGDKVLTERIDYILNAAGETVMTVPVMGIFEIADGKITAWRDYFDTIKGAPPA</sequence>
<dbReference type="GO" id="GO:0016787">
    <property type="term" value="F:hydrolase activity"/>
    <property type="evidence" value="ECO:0007669"/>
    <property type="project" value="UniProtKB-KW"/>
</dbReference>
<accession>A0ABU8RZ38</accession>
<evidence type="ECO:0000313" key="2">
    <source>
        <dbReference type="EMBL" id="MEJ5978344.1"/>
    </source>
</evidence>
<organism evidence="2 3">
    <name type="scientific">Novosphingobium anseongense</name>
    <dbReference type="NCBI Taxonomy" id="3133436"/>
    <lineage>
        <taxon>Bacteria</taxon>
        <taxon>Pseudomonadati</taxon>
        <taxon>Pseudomonadota</taxon>
        <taxon>Alphaproteobacteria</taxon>
        <taxon>Sphingomonadales</taxon>
        <taxon>Sphingomonadaceae</taxon>
        <taxon>Novosphingobium</taxon>
    </lineage>
</organism>
<dbReference type="Gene3D" id="3.10.450.50">
    <property type="match status" value="1"/>
</dbReference>
<evidence type="ECO:0000259" key="1">
    <source>
        <dbReference type="Pfam" id="PF07858"/>
    </source>
</evidence>
<evidence type="ECO:0000313" key="3">
    <source>
        <dbReference type="Proteomes" id="UP001361239"/>
    </source>
</evidence>
<dbReference type="SUPFAM" id="SSF54427">
    <property type="entry name" value="NTF2-like"/>
    <property type="match status" value="1"/>
</dbReference>
<keyword evidence="2" id="KW-0378">Hydrolase</keyword>
<name>A0ABU8RZ38_9SPHN</name>
<comment type="caution">
    <text evidence="2">The sequence shown here is derived from an EMBL/GenBank/DDBJ whole genome shotgun (WGS) entry which is preliminary data.</text>
</comment>
<dbReference type="Proteomes" id="UP001361239">
    <property type="component" value="Unassembled WGS sequence"/>
</dbReference>
<dbReference type="RefSeq" id="WP_339588271.1">
    <property type="nucleotide sequence ID" value="NZ_JBBHJZ010000003.1"/>
</dbReference>
<dbReference type="EMBL" id="JBBHJZ010000003">
    <property type="protein sequence ID" value="MEJ5978344.1"/>
    <property type="molecule type" value="Genomic_DNA"/>
</dbReference>
<protein>
    <submittedName>
        <fullName evidence="2">Limonene-1,2-epoxide hydrolase family protein</fullName>
    </submittedName>
</protein>
<reference evidence="2 3" key="1">
    <citation type="submission" date="2024-03" db="EMBL/GenBank/DDBJ databases">
        <authorList>
            <person name="Jo J.-H."/>
        </authorList>
    </citation>
    <scope>NUCLEOTIDE SEQUENCE [LARGE SCALE GENOMIC DNA]</scope>
    <source>
        <strain evidence="2 3">PS1R-30</strain>
    </source>
</reference>
<keyword evidence="3" id="KW-1185">Reference proteome</keyword>
<gene>
    <name evidence="2" type="ORF">WG901_16950</name>
</gene>
<dbReference type="Pfam" id="PF07858">
    <property type="entry name" value="LEH"/>
    <property type="match status" value="1"/>
</dbReference>
<feature type="domain" description="Limonene-1,2-epoxide hydrolase" evidence="1">
    <location>
        <begin position="10"/>
        <end position="120"/>
    </location>
</feature>
<proteinExistence type="predicted"/>